<proteinExistence type="predicted"/>
<protein>
    <submittedName>
        <fullName evidence="2">Coatomer WD associated region domain-containing protein</fullName>
    </submittedName>
</protein>
<organism evidence="1 2">
    <name type="scientific">Panagrolaimus sp. JU765</name>
    <dbReference type="NCBI Taxonomy" id="591449"/>
    <lineage>
        <taxon>Eukaryota</taxon>
        <taxon>Metazoa</taxon>
        <taxon>Ecdysozoa</taxon>
        <taxon>Nematoda</taxon>
        <taxon>Chromadorea</taxon>
        <taxon>Rhabditida</taxon>
        <taxon>Tylenchina</taxon>
        <taxon>Panagrolaimomorpha</taxon>
        <taxon>Panagrolaimoidea</taxon>
        <taxon>Panagrolaimidae</taxon>
        <taxon>Panagrolaimus</taxon>
    </lineage>
</organism>
<dbReference type="Proteomes" id="UP000887576">
    <property type="component" value="Unplaced"/>
</dbReference>
<reference evidence="2" key="1">
    <citation type="submission" date="2022-11" db="UniProtKB">
        <authorList>
            <consortium name="WormBaseParasite"/>
        </authorList>
    </citation>
    <scope>IDENTIFICATION</scope>
</reference>
<dbReference type="WBParaSite" id="JU765_v2.g15277.t1">
    <property type="protein sequence ID" value="JU765_v2.g15277.t1"/>
    <property type="gene ID" value="JU765_v2.g15277"/>
</dbReference>
<accession>A0AC34QDL0</accession>
<evidence type="ECO:0000313" key="1">
    <source>
        <dbReference type="Proteomes" id="UP000887576"/>
    </source>
</evidence>
<sequence length="197" mass="22004">MLEYQTAVMRHDFESANLLLNRIPRDQRTRVAHFLEKQGFKKQALAVTQDPEHKFDLAINLGELKIAYELALTAQSDEKWNQLGQSANLKNQIELAAECMGRARDYGGLLVLASSTGDSKLMKTLAEDYSGTHDNVTFMSRLLLGDIDGCLNVLIESDRLPEAAFFAHTYCPSKVPSIVSRWRSKASESLTGVGQRN</sequence>
<name>A0AC34QDL0_9BILA</name>
<evidence type="ECO:0000313" key="2">
    <source>
        <dbReference type="WBParaSite" id="JU765_v2.g15277.t1"/>
    </source>
</evidence>